<dbReference type="InterPro" id="IPR023561">
    <property type="entry name" value="Carbonic_anhydrase_a-class"/>
</dbReference>
<protein>
    <recommendedName>
        <fullName evidence="2">carbonic anhydrase</fullName>
        <ecNumber evidence="2">4.2.1.1</ecNumber>
    </recommendedName>
</protein>
<dbReference type="Gene3D" id="3.10.200.10">
    <property type="entry name" value="Alpha carbonic anhydrase"/>
    <property type="match status" value="1"/>
</dbReference>
<keyword evidence="7" id="KW-1133">Transmembrane helix</keyword>
<accession>A0A377PTI4</accession>
<reference evidence="9 10" key="1">
    <citation type="submission" date="2018-06" db="EMBL/GenBank/DDBJ databases">
        <authorList>
            <consortium name="Pathogen Informatics"/>
            <person name="Doyle S."/>
        </authorList>
    </citation>
    <scope>NUCLEOTIDE SEQUENCE [LARGE SCALE GENOMIC DNA]</scope>
    <source>
        <strain evidence="9 10">NCTC12714</strain>
    </source>
</reference>
<evidence type="ECO:0000256" key="2">
    <source>
        <dbReference type="ARBA" id="ARBA00012925"/>
    </source>
</evidence>
<dbReference type="GO" id="GO:0008270">
    <property type="term" value="F:zinc ion binding"/>
    <property type="evidence" value="ECO:0007669"/>
    <property type="project" value="InterPro"/>
</dbReference>
<comment type="catalytic activity">
    <reaction evidence="6">
        <text>hydrogencarbonate + H(+) = CO2 + H2O</text>
        <dbReference type="Rhea" id="RHEA:10748"/>
        <dbReference type="ChEBI" id="CHEBI:15377"/>
        <dbReference type="ChEBI" id="CHEBI:15378"/>
        <dbReference type="ChEBI" id="CHEBI:16526"/>
        <dbReference type="ChEBI" id="CHEBI:17544"/>
        <dbReference type="EC" id="4.2.1.1"/>
    </reaction>
</comment>
<dbReference type="InterPro" id="IPR041891">
    <property type="entry name" value="Alpha_CA_prokaryot-like"/>
</dbReference>
<dbReference type="EMBL" id="UGJE01000002">
    <property type="protein sequence ID" value="STQ85722.1"/>
    <property type="molecule type" value="Genomic_DNA"/>
</dbReference>
<dbReference type="GO" id="GO:0004089">
    <property type="term" value="F:carbonate dehydratase activity"/>
    <property type="evidence" value="ECO:0007669"/>
    <property type="project" value="UniProtKB-EC"/>
</dbReference>
<dbReference type="AlphaFoldDB" id="A0A377PTI4"/>
<evidence type="ECO:0000259" key="8">
    <source>
        <dbReference type="PROSITE" id="PS51144"/>
    </source>
</evidence>
<evidence type="ECO:0000256" key="1">
    <source>
        <dbReference type="ARBA" id="ARBA00010718"/>
    </source>
</evidence>
<keyword evidence="5 9" id="KW-0456">Lyase</keyword>
<dbReference type="PROSITE" id="PS51144">
    <property type="entry name" value="ALPHA_CA_2"/>
    <property type="match status" value="1"/>
</dbReference>
<dbReference type="PANTHER" id="PTHR18952:SF265">
    <property type="entry name" value="CARBONIC ANHYDRASE"/>
    <property type="match status" value="1"/>
</dbReference>
<comment type="similarity">
    <text evidence="1">Belongs to the alpha-carbonic anhydrase family.</text>
</comment>
<sequence length="276" mass="31714">MISFNNCLSTLVIKQKKTESKNLIHIKFSFPNCYIFYGFMFYCLLTSFCFAKDTDWSYEGRKLPQDKWQNNPLYLGCKLGNQQSPINISPRQAQQSEATKFTTQYVMAKGVNISIEQHSFQISYPRGSILEINNKKYQLELIRFKTPAENMINSNREIMEAQLFHKDSNGDILIMSIFFTEGLSSSMLTTLVRNLPNEPGKAYFLSNIDVNALLPKDLSSYQFDGSLTVPPCTQGVRWIVLKQTMPVTKSHVDAMRRITKSNARNAQEINDRLIIE</sequence>
<dbReference type="Pfam" id="PF00194">
    <property type="entry name" value="Carb_anhydrase"/>
    <property type="match status" value="1"/>
</dbReference>
<keyword evidence="3" id="KW-0479">Metal-binding</keyword>
<evidence type="ECO:0000256" key="5">
    <source>
        <dbReference type="ARBA" id="ARBA00023239"/>
    </source>
</evidence>
<evidence type="ECO:0000313" key="10">
    <source>
        <dbReference type="Proteomes" id="UP000255139"/>
    </source>
</evidence>
<name>A0A377PTI4_9HELI</name>
<dbReference type="SMART" id="SM01057">
    <property type="entry name" value="Carb_anhydrase"/>
    <property type="match status" value="1"/>
</dbReference>
<dbReference type="PANTHER" id="PTHR18952">
    <property type="entry name" value="CARBONIC ANHYDRASE"/>
    <property type="match status" value="1"/>
</dbReference>
<keyword evidence="10" id="KW-1185">Reference proteome</keyword>
<gene>
    <name evidence="9" type="primary">cah_1</name>
    <name evidence="9" type="ORF">NCTC12714_00509</name>
</gene>
<proteinExistence type="inferred from homology"/>
<dbReference type="Proteomes" id="UP000255139">
    <property type="component" value="Unassembled WGS sequence"/>
</dbReference>
<dbReference type="SUPFAM" id="SSF51069">
    <property type="entry name" value="Carbonic anhydrase"/>
    <property type="match status" value="1"/>
</dbReference>
<dbReference type="EC" id="4.2.1.1" evidence="2"/>
<dbReference type="CDD" id="cd03124">
    <property type="entry name" value="alpha_CA_prokaryotic_like"/>
    <property type="match status" value="1"/>
</dbReference>
<dbReference type="InterPro" id="IPR001148">
    <property type="entry name" value="CA_dom"/>
</dbReference>
<evidence type="ECO:0000256" key="4">
    <source>
        <dbReference type="ARBA" id="ARBA00022833"/>
    </source>
</evidence>
<keyword evidence="4" id="KW-0862">Zinc</keyword>
<evidence type="ECO:0000256" key="6">
    <source>
        <dbReference type="ARBA" id="ARBA00048348"/>
    </source>
</evidence>
<feature type="domain" description="Alpha-carbonic anhydrase" evidence="8">
    <location>
        <begin position="54"/>
        <end position="276"/>
    </location>
</feature>
<dbReference type="InterPro" id="IPR036398">
    <property type="entry name" value="CA_dom_sf"/>
</dbReference>
<evidence type="ECO:0000256" key="3">
    <source>
        <dbReference type="ARBA" id="ARBA00022723"/>
    </source>
</evidence>
<keyword evidence="7" id="KW-0472">Membrane</keyword>
<keyword evidence="7" id="KW-0812">Transmembrane</keyword>
<evidence type="ECO:0000256" key="7">
    <source>
        <dbReference type="SAM" id="Phobius"/>
    </source>
</evidence>
<organism evidence="9 10">
    <name type="scientific">Helicobacter muridarum</name>
    <dbReference type="NCBI Taxonomy" id="216"/>
    <lineage>
        <taxon>Bacteria</taxon>
        <taxon>Pseudomonadati</taxon>
        <taxon>Campylobacterota</taxon>
        <taxon>Epsilonproteobacteria</taxon>
        <taxon>Campylobacterales</taxon>
        <taxon>Helicobacteraceae</taxon>
        <taxon>Helicobacter</taxon>
    </lineage>
</organism>
<feature type="transmembrane region" description="Helical" evidence="7">
    <location>
        <begin position="34"/>
        <end position="51"/>
    </location>
</feature>
<evidence type="ECO:0000313" key="9">
    <source>
        <dbReference type="EMBL" id="STQ85722.1"/>
    </source>
</evidence>